<evidence type="ECO:0000256" key="1">
    <source>
        <dbReference type="ARBA" id="ARBA00007309"/>
    </source>
</evidence>
<evidence type="ECO:0000256" key="2">
    <source>
        <dbReference type="SAM" id="MobiDB-lite"/>
    </source>
</evidence>
<protein>
    <recommendedName>
        <fullName evidence="3">Small EDRK-rich factor-like N-terminal domain-containing protein</fullName>
    </recommendedName>
</protein>
<sequence>MTRGDQRDRDRAKAQARLAKNNPKGGRTDTLTPQQRREADAKALADKIAKKAAKEG</sequence>
<comment type="similarity">
    <text evidence="1">Belongs to the SERF family.</text>
</comment>
<feature type="compositionally biased region" description="Basic and acidic residues" evidence="2">
    <location>
        <begin position="1"/>
        <end position="13"/>
    </location>
</feature>
<dbReference type="AlphaFoldDB" id="W4FKM3"/>
<dbReference type="VEuPathDB" id="FungiDB:H257_16470"/>
<dbReference type="RefSeq" id="XP_009843204.1">
    <property type="nucleotide sequence ID" value="XM_009844902.1"/>
</dbReference>
<evidence type="ECO:0000313" key="4">
    <source>
        <dbReference type="EMBL" id="ETV67389.1"/>
    </source>
</evidence>
<gene>
    <name evidence="4" type="ORF">H257_16470</name>
</gene>
<feature type="region of interest" description="Disordered" evidence="2">
    <location>
        <begin position="1"/>
        <end position="56"/>
    </location>
</feature>
<dbReference type="GeneID" id="20818466"/>
<organism evidence="4">
    <name type="scientific">Aphanomyces astaci</name>
    <name type="common">Crayfish plague agent</name>
    <dbReference type="NCBI Taxonomy" id="112090"/>
    <lineage>
        <taxon>Eukaryota</taxon>
        <taxon>Sar</taxon>
        <taxon>Stramenopiles</taxon>
        <taxon>Oomycota</taxon>
        <taxon>Saprolegniomycetes</taxon>
        <taxon>Saprolegniales</taxon>
        <taxon>Verrucalvaceae</taxon>
        <taxon>Aphanomyces</taxon>
    </lineage>
</organism>
<dbReference type="PANTHER" id="PTHR13596">
    <property type="entry name" value="SMALL EDRK-RICH FACTOR 1"/>
    <property type="match status" value="1"/>
</dbReference>
<proteinExistence type="inferred from homology"/>
<dbReference type="Pfam" id="PF04419">
    <property type="entry name" value="SERF-like_N"/>
    <property type="match status" value="1"/>
</dbReference>
<accession>W4FKM3</accession>
<feature type="domain" description="Small EDRK-rich factor-like N-terminal" evidence="3">
    <location>
        <begin position="1"/>
        <end position="37"/>
    </location>
</feature>
<reference evidence="4" key="1">
    <citation type="submission" date="2013-12" db="EMBL/GenBank/DDBJ databases">
        <title>The Genome Sequence of Aphanomyces astaci APO3.</title>
        <authorList>
            <consortium name="The Broad Institute Genomics Platform"/>
            <person name="Russ C."/>
            <person name="Tyler B."/>
            <person name="van West P."/>
            <person name="Dieguez-Uribeondo J."/>
            <person name="Young S.K."/>
            <person name="Zeng Q."/>
            <person name="Gargeya S."/>
            <person name="Fitzgerald M."/>
            <person name="Abouelleil A."/>
            <person name="Alvarado L."/>
            <person name="Chapman S.B."/>
            <person name="Gainer-Dewar J."/>
            <person name="Goldberg J."/>
            <person name="Griggs A."/>
            <person name="Gujja S."/>
            <person name="Hansen M."/>
            <person name="Howarth C."/>
            <person name="Imamovic A."/>
            <person name="Ireland A."/>
            <person name="Larimer J."/>
            <person name="McCowan C."/>
            <person name="Murphy C."/>
            <person name="Pearson M."/>
            <person name="Poon T.W."/>
            <person name="Priest M."/>
            <person name="Roberts A."/>
            <person name="Saif S."/>
            <person name="Shea T."/>
            <person name="Sykes S."/>
            <person name="Wortman J."/>
            <person name="Nusbaum C."/>
            <person name="Birren B."/>
        </authorList>
    </citation>
    <scope>NUCLEOTIDE SEQUENCE [LARGE SCALE GENOMIC DNA]</scope>
    <source>
        <strain evidence="4">APO3</strain>
    </source>
</reference>
<dbReference type="InterPro" id="IPR007513">
    <property type="entry name" value="SERF-like_N"/>
</dbReference>
<dbReference type="STRING" id="112090.W4FKM3"/>
<dbReference type="PANTHER" id="PTHR13596:SF0">
    <property type="entry name" value="SI:CH211-39K3.2-RELATED"/>
    <property type="match status" value="1"/>
</dbReference>
<evidence type="ECO:0000259" key="3">
    <source>
        <dbReference type="Pfam" id="PF04419"/>
    </source>
</evidence>
<feature type="compositionally biased region" description="Basic and acidic residues" evidence="2">
    <location>
        <begin position="35"/>
        <end position="56"/>
    </location>
</feature>
<dbReference type="EMBL" id="KI913199">
    <property type="protein sequence ID" value="ETV67389.1"/>
    <property type="molecule type" value="Genomic_DNA"/>
</dbReference>
<dbReference type="InterPro" id="IPR040211">
    <property type="entry name" value="SERF1/2-like"/>
</dbReference>
<name>W4FKM3_APHAT</name>